<reference evidence="3" key="1">
    <citation type="journal article" date="2020" name="Stud. Mycol.">
        <title>101 Dothideomycetes genomes: a test case for predicting lifestyles and emergence of pathogens.</title>
        <authorList>
            <person name="Haridas S."/>
            <person name="Albert R."/>
            <person name="Binder M."/>
            <person name="Bloem J."/>
            <person name="Labutti K."/>
            <person name="Salamov A."/>
            <person name="Andreopoulos B."/>
            <person name="Baker S."/>
            <person name="Barry K."/>
            <person name="Bills G."/>
            <person name="Bluhm B."/>
            <person name="Cannon C."/>
            <person name="Castanera R."/>
            <person name="Culley D."/>
            <person name="Daum C."/>
            <person name="Ezra D."/>
            <person name="Gonzalez J."/>
            <person name="Henrissat B."/>
            <person name="Kuo A."/>
            <person name="Liang C."/>
            <person name="Lipzen A."/>
            <person name="Lutzoni F."/>
            <person name="Magnuson J."/>
            <person name="Mondo S."/>
            <person name="Nolan M."/>
            <person name="Ohm R."/>
            <person name="Pangilinan J."/>
            <person name="Park H.-J."/>
            <person name="Ramirez L."/>
            <person name="Alfaro M."/>
            <person name="Sun H."/>
            <person name="Tritt A."/>
            <person name="Yoshinaga Y."/>
            <person name="Zwiers L.-H."/>
            <person name="Turgeon B."/>
            <person name="Goodwin S."/>
            <person name="Spatafora J."/>
            <person name="Crous P."/>
            <person name="Grigoriev I."/>
        </authorList>
    </citation>
    <scope>NUCLEOTIDE SEQUENCE</scope>
    <source>
        <strain evidence="3">CBS 122367</strain>
    </source>
</reference>
<dbReference type="OrthoDB" id="10250354at2759"/>
<dbReference type="SUPFAM" id="SSF46565">
    <property type="entry name" value="Chaperone J-domain"/>
    <property type="match status" value="1"/>
</dbReference>
<dbReference type="GO" id="GO:0005737">
    <property type="term" value="C:cytoplasm"/>
    <property type="evidence" value="ECO:0007669"/>
    <property type="project" value="TreeGrafter"/>
</dbReference>
<dbReference type="Gene3D" id="1.10.287.110">
    <property type="entry name" value="DnaJ domain"/>
    <property type="match status" value="1"/>
</dbReference>
<dbReference type="SMART" id="SM00271">
    <property type="entry name" value="DnaJ"/>
    <property type="match status" value="1"/>
</dbReference>
<feature type="compositionally biased region" description="Basic and acidic residues" evidence="1">
    <location>
        <begin position="163"/>
        <end position="185"/>
    </location>
</feature>
<dbReference type="PANTHER" id="PTHR44144">
    <property type="entry name" value="DNAJ HOMOLOG SUBFAMILY C MEMBER 9"/>
    <property type="match status" value="1"/>
</dbReference>
<evidence type="ECO:0000313" key="4">
    <source>
        <dbReference type="Proteomes" id="UP000799291"/>
    </source>
</evidence>
<dbReference type="GO" id="GO:0005634">
    <property type="term" value="C:nucleus"/>
    <property type="evidence" value="ECO:0007669"/>
    <property type="project" value="TreeGrafter"/>
</dbReference>
<dbReference type="EMBL" id="MU005579">
    <property type="protein sequence ID" value="KAF2685334.1"/>
    <property type="molecule type" value="Genomic_DNA"/>
</dbReference>
<evidence type="ECO:0000313" key="3">
    <source>
        <dbReference type="EMBL" id="KAF2685334.1"/>
    </source>
</evidence>
<feature type="domain" description="J" evidence="2">
    <location>
        <begin position="133"/>
        <end position="203"/>
    </location>
</feature>
<dbReference type="InterPro" id="IPR001623">
    <property type="entry name" value="DnaJ_domain"/>
</dbReference>
<feature type="region of interest" description="Disordered" evidence="1">
    <location>
        <begin position="163"/>
        <end position="207"/>
    </location>
</feature>
<dbReference type="Proteomes" id="UP000799291">
    <property type="component" value="Unassembled WGS sequence"/>
</dbReference>
<dbReference type="PROSITE" id="PS50076">
    <property type="entry name" value="DNAJ_2"/>
    <property type="match status" value="1"/>
</dbReference>
<feature type="compositionally biased region" description="Basic and acidic residues" evidence="1">
    <location>
        <begin position="192"/>
        <end position="207"/>
    </location>
</feature>
<evidence type="ECO:0000256" key="1">
    <source>
        <dbReference type="SAM" id="MobiDB-lite"/>
    </source>
</evidence>
<sequence>MINGPGPQDIWSMNSLGLQDIWNMSLAVETAVRGDVIVPEIAVVAPLEIAPDLDIALPPATEIALKAERINIGLAVIKETQIGTEIGVMITGSRPNTPPRSQAPDHDIFATISTKYAKKRAESPPPATLKNFDPYEVFNEPRDASQETLQKSYKRLMIEYHPDKQTRKSDEEKKWASKKVADGNHARGILGDPEKRMIHDETGDTDDYTIREKLEKKKKMRENKSSWALVRPGAEDDAGKGGKFNNKLKTLFKKL</sequence>
<keyword evidence="4" id="KW-1185">Reference proteome</keyword>
<organism evidence="3 4">
    <name type="scientific">Lentithecium fluviatile CBS 122367</name>
    <dbReference type="NCBI Taxonomy" id="1168545"/>
    <lineage>
        <taxon>Eukaryota</taxon>
        <taxon>Fungi</taxon>
        <taxon>Dikarya</taxon>
        <taxon>Ascomycota</taxon>
        <taxon>Pezizomycotina</taxon>
        <taxon>Dothideomycetes</taxon>
        <taxon>Pleosporomycetidae</taxon>
        <taxon>Pleosporales</taxon>
        <taxon>Massarineae</taxon>
        <taxon>Lentitheciaceae</taxon>
        <taxon>Lentithecium</taxon>
    </lineage>
</organism>
<dbReference type="InterPro" id="IPR052594">
    <property type="entry name" value="J_domain-containing_protein"/>
</dbReference>
<dbReference type="CDD" id="cd06257">
    <property type="entry name" value="DnaJ"/>
    <property type="match status" value="1"/>
</dbReference>
<protein>
    <recommendedName>
        <fullName evidence="2">J domain-containing protein</fullName>
    </recommendedName>
</protein>
<accession>A0A6G1J477</accession>
<name>A0A6G1J477_9PLEO</name>
<proteinExistence type="predicted"/>
<evidence type="ECO:0000259" key="2">
    <source>
        <dbReference type="PROSITE" id="PS50076"/>
    </source>
</evidence>
<dbReference type="PANTHER" id="PTHR44144:SF1">
    <property type="entry name" value="DNAJ HOMOLOG SUBFAMILY C MEMBER 9"/>
    <property type="match status" value="1"/>
</dbReference>
<dbReference type="AlphaFoldDB" id="A0A6G1J477"/>
<dbReference type="GO" id="GO:0031072">
    <property type="term" value="F:heat shock protein binding"/>
    <property type="evidence" value="ECO:0007669"/>
    <property type="project" value="TreeGrafter"/>
</dbReference>
<gene>
    <name evidence="3" type="ORF">K458DRAFT_403541</name>
</gene>
<dbReference type="PRINTS" id="PR00625">
    <property type="entry name" value="JDOMAIN"/>
</dbReference>
<dbReference type="InterPro" id="IPR036869">
    <property type="entry name" value="J_dom_sf"/>
</dbReference>
<dbReference type="Pfam" id="PF00226">
    <property type="entry name" value="DnaJ"/>
    <property type="match status" value="1"/>
</dbReference>